<comment type="caution">
    <text evidence="1">The sequence shown here is derived from an EMBL/GenBank/DDBJ whole genome shotgun (WGS) entry which is preliminary data.</text>
</comment>
<feature type="non-terminal residue" evidence="1">
    <location>
        <position position="1"/>
    </location>
</feature>
<name>A0A6M1XRU3_STAAU</name>
<gene>
    <name evidence="1" type="ORF">G6Y24_10535</name>
</gene>
<dbReference type="EMBL" id="JAALTR010000251">
    <property type="protein sequence ID" value="NGW67927.1"/>
    <property type="molecule type" value="Genomic_DNA"/>
</dbReference>
<keyword evidence="1" id="KW-0645">Protease</keyword>
<dbReference type="GO" id="GO:0004177">
    <property type="term" value="F:aminopeptidase activity"/>
    <property type="evidence" value="ECO:0007669"/>
    <property type="project" value="UniProtKB-KW"/>
</dbReference>
<evidence type="ECO:0000313" key="1">
    <source>
        <dbReference type="EMBL" id="NGW67927.1"/>
    </source>
</evidence>
<evidence type="ECO:0000313" key="2">
    <source>
        <dbReference type="Proteomes" id="UP000473113"/>
    </source>
</evidence>
<keyword evidence="1" id="KW-0031">Aminopeptidase</keyword>
<proteinExistence type="predicted"/>
<feature type="non-terminal residue" evidence="1">
    <location>
        <position position="102"/>
    </location>
</feature>
<accession>A0A6M1XRU3</accession>
<sequence length="102" mass="11455">LVFYADKEHGSNFEYLTGFIPRFEEGLLVLNKDGATTLILGNENLKLCQHARISADLIHYPAFSLPNQPLAGEQKLSQIFETLLDDTAQKIGIVGWKMFTTQ</sequence>
<organism evidence="1 2">
    <name type="scientific">Staphylococcus aureus</name>
    <dbReference type="NCBI Taxonomy" id="1280"/>
    <lineage>
        <taxon>Bacteria</taxon>
        <taxon>Bacillati</taxon>
        <taxon>Bacillota</taxon>
        <taxon>Bacilli</taxon>
        <taxon>Bacillales</taxon>
        <taxon>Staphylococcaceae</taxon>
        <taxon>Staphylococcus</taxon>
    </lineage>
</organism>
<keyword evidence="1" id="KW-0378">Hydrolase</keyword>
<protein>
    <submittedName>
        <fullName evidence="1">Xaa-Pro aminopeptidase</fullName>
    </submittedName>
</protein>
<dbReference type="Proteomes" id="UP000473113">
    <property type="component" value="Unassembled WGS sequence"/>
</dbReference>
<reference evidence="1 2" key="1">
    <citation type="submission" date="2020-02" db="EMBL/GenBank/DDBJ databases">
        <title>Detection of Heterogeneous Vancomycin Intermediate Resistance in Methicillin Resistant Staphylococcus aureus Isolates from Latin-America.</title>
        <authorList>
            <person name="Castro-Cardozo B."/>
            <person name="Berrio M."/>
            <person name="Vargas M.L."/>
            <person name="Carvajal L.P."/>
            <person name="Millan L.V."/>
            <person name="Rios R."/>
            <person name="Hernandez A."/>
            <person name="Rincon S.L."/>
            <person name="Cubides P."/>
            <person name="Forero E."/>
            <person name="Dinh A."/>
            <person name="Seas C."/>
            <person name="Munita J.M."/>
            <person name="Arias C.A."/>
            <person name="Reyes J."/>
            <person name="Diaz L."/>
        </authorList>
    </citation>
    <scope>NUCLEOTIDE SEQUENCE [LARGE SCALE GENOMIC DNA]</scope>
    <source>
        <strain evidence="1 2">UG255</strain>
    </source>
</reference>
<dbReference type="AlphaFoldDB" id="A0A6M1XRU3"/>